<evidence type="ECO:0000313" key="12">
    <source>
        <dbReference type="EMBL" id="CAI9551382.1"/>
    </source>
</evidence>
<dbReference type="Proteomes" id="UP001162483">
    <property type="component" value="Unassembled WGS sequence"/>
</dbReference>
<gene>
    <name evidence="12" type="ORF">SPARVUS_LOCUS3737081</name>
</gene>
<evidence type="ECO:0000256" key="2">
    <source>
        <dbReference type="ARBA" id="ARBA00004584"/>
    </source>
</evidence>
<comment type="similarity">
    <text evidence="3">Belongs to the CENP-U/AME1 family.</text>
</comment>
<sequence>MSTKKNKSRNKGSEKKSLFRENVEDRELPRKGKERNGKKKKSAQLKQTSLNSFTILKQAGEALQDDISEESFNPPLHSTAVYTEDEDLLEKSKVSSEKSASRASSGPNVSQDKSGRKNSAQKNKSAASEHHSLTPKSVPGKKQKKTYEKTRPKAKRKKTPKKKEPNKAKQKENIQLRLWSPEDAPGTAKDVNELDVILFESESLVNHYRESIDGASEKAVDMFFLSYKDQLTTAIKNVRMLKGLKRKNAKMRLEIRRKQKRLIEVNDEIMKKQPRLHQLQRDCSELEERQESIKNSRTFLDNLGQLKEDYRTCKAKKPCTKETYGLSSLPALILQAQSTMKAKQHFHNVNTQLLNAQTQGK</sequence>
<evidence type="ECO:0000256" key="10">
    <source>
        <dbReference type="SAM" id="Coils"/>
    </source>
</evidence>
<feature type="compositionally biased region" description="Basic and acidic residues" evidence="11">
    <location>
        <begin position="162"/>
        <end position="173"/>
    </location>
</feature>
<feature type="region of interest" description="Disordered" evidence="11">
    <location>
        <begin position="1"/>
        <end position="51"/>
    </location>
</feature>
<feature type="compositionally biased region" description="Basic residues" evidence="11">
    <location>
        <begin position="1"/>
        <end position="10"/>
    </location>
</feature>
<feature type="compositionally biased region" description="Basic residues" evidence="11">
    <location>
        <begin position="152"/>
        <end position="161"/>
    </location>
</feature>
<keyword evidence="7" id="KW-0539">Nucleus</keyword>
<accession>A0ABN9BUK0</accession>
<dbReference type="EMBL" id="CATNWA010006094">
    <property type="protein sequence ID" value="CAI9551382.1"/>
    <property type="molecule type" value="Genomic_DNA"/>
</dbReference>
<keyword evidence="5" id="KW-0158">Chromosome</keyword>
<evidence type="ECO:0000256" key="6">
    <source>
        <dbReference type="ARBA" id="ARBA00023054"/>
    </source>
</evidence>
<evidence type="ECO:0000256" key="11">
    <source>
        <dbReference type="SAM" id="MobiDB-lite"/>
    </source>
</evidence>
<keyword evidence="8" id="KW-0137">Centromere</keyword>
<evidence type="ECO:0000256" key="1">
    <source>
        <dbReference type="ARBA" id="ARBA00004123"/>
    </source>
</evidence>
<organism evidence="12 13">
    <name type="scientific">Staurois parvus</name>
    <dbReference type="NCBI Taxonomy" id="386267"/>
    <lineage>
        <taxon>Eukaryota</taxon>
        <taxon>Metazoa</taxon>
        <taxon>Chordata</taxon>
        <taxon>Craniata</taxon>
        <taxon>Vertebrata</taxon>
        <taxon>Euteleostomi</taxon>
        <taxon>Amphibia</taxon>
        <taxon>Batrachia</taxon>
        <taxon>Anura</taxon>
        <taxon>Neobatrachia</taxon>
        <taxon>Ranoidea</taxon>
        <taxon>Ranidae</taxon>
        <taxon>Staurois</taxon>
    </lineage>
</organism>
<keyword evidence="6 10" id="KW-0175">Coiled coil</keyword>
<feature type="region of interest" description="Disordered" evidence="11">
    <location>
        <begin position="66"/>
        <end position="173"/>
    </location>
</feature>
<feature type="compositionally biased region" description="Polar residues" evidence="11">
    <location>
        <begin position="106"/>
        <end position="126"/>
    </location>
</feature>
<dbReference type="InterPro" id="IPR025214">
    <property type="entry name" value="CENP-U"/>
</dbReference>
<name>A0ABN9BUK0_9NEOB</name>
<keyword evidence="13" id="KW-1185">Reference proteome</keyword>
<feature type="compositionally biased region" description="Basic and acidic residues" evidence="11">
    <location>
        <begin position="11"/>
        <end position="35"/>
    </location>
</feature>
<comment type="subcellular location">
    <subcellularLocation>
        <location evidence="2">Chromosome</location>
        <location evidence="2">Centromere</location>
    </subcellularLocation>
    <subcellularLocation>
        <location evidence="1">Nucleus</location>
    </subcellularLocation>
</comment>
<feature type="coiled-coil region" evidence="10">
    <location>
        <begin position="241"/>
        <end position="296"/>
    </location>
</feature>
<evidence type="ECO:0000256" key="7">
    <source>
        <dbReference type="ARBA" id="ARBA00023242"/>
    </source>
</evidence>
<evidence type="ECO:0000256" key="5">
    <source>
        <dbReference type="ARBA" id="ARBA00022454"/>
    </source>
</evidence>
<dbReference type="PANTHER" id="PTHR32222:SF1">
    <property type="entry name" value="CENTROMERE PROTEIN U"/>
    <property type="match status" value="1"/>
</dbReference>
<reference evidence="12" key="1">
    <citation type="submission" date="2023-05" db="EMBL/GenBank/DDBJ databases">
        <authorList>
            <person name="Stuckert A."/>
        </authorList>
    </citation>
    <scope>NUCLEOTIDE SEQUENCE</scope>
</reference>
<dbReference type="PANTHER" id="PTHR32222">
    <property type="entry name" value="CENTROMERE PROTEIN U"/>
    <property type="match status" value="1"/>
</dbReference>
<feature type="compositionally biased region" description="Basic and acidic residues" evidence="11">
    <location>
        <begin position="89"/>
        <end position="100"/>
    </location>
</feature>
<dbReference type="Pfam" id="PF13097">
    <property type="entry name" value="CENP-U"/>
    <property type="match status" value="1"/>
</dbReference>
<evidence type="ECO:0000256" key="8">
    <source>
        <dbReference type="ARBA" id="ARBA00023328"/>
    </source>
</evidence>
<protein>
    <recommendedName>
        <fullName evidence="4">Centromere protein U</fullName>
    </recommendedName>
    <alternativeName>
        <fullName evidence="9">MLF1-interacting protein</fullName>
    </alternativeName>
</protein>
<evidence type="ECO:0000313" key="13">
    <source>
        <dbReference type="Proteomes" id="UP001162483"/>
    </source>
</evidence>
<evidence type="ECO:0000256" key="3">
    <source>
        <dbReference type="ARBA" id="ARBA00010440"/>
    </source>
</evidence>
<evidence type="ECO:0000256" key="9">
    <source>
        <dbReference type="ARBA" id="ARBA00031456"/>
    </source>
</evidence>
<comment type="caution">
    <text evidence="12">The sequence shown here is derived from an EMBL/GenBank/DDBJ whole genome shotgun (WGS) entry which is preliminary data.</text>
</comment>
<evidence type="ECO:0000256" key="4">
    <source>
        <dbReference type="ARBA" id="ARBA00016402"/>
    </source>
</evidence>
<proteinExistence type="inferred from homology"/>